<accession>A0A0P9UPK7</accession>
<evidence type="ECO:0000313" key="1">
    <source>
        <dbReference type="EMBL" id="KPX72994.1"/>
    </source>
</evidence>
<dbReference type="AlphaFoldDB" id="A0A0P9UPK7"/>
<protein>
    <recommendedName>
        <fullName evidence="3">BioF2-like acetyltransferase domain-containing protein</fullName>
    </recommendedName>
</protein>
<gene>
    <name evidence="1" type="ORF">ALO35_01505</name>
</gene>
<reference evidence="1 2" key="1">
    <citation type="submission" date="2015-09" db="EMBL/GenBank/DDBJ databases">
        <title>Genome announcement of multiple Pseudomonas syringae strains.</title>
        <authorList>
            <person name="Thakur S."/>
            <person name="Wang P.W."/>
            <person name="Gong Y."/>
            <person name="Weir B.S."/>
            <person name="Guttman D.S."/>
        </authorList>
    </citation>
    <scope>NUCLEOTIDE SEQUENCE [LARGE SCALE GENOMIC DNA]</scope>
    <source>
        <strain evidence="1 2">ICMP3507</strain>
    </source>
</reference>
<evidence type="ECO:0008006" key="3">
    <source>
        <dbReference type="Google" id="ProtNLM"/>
    </source>
</evidence>
<sequence>MELPAQREAFCISYGVSNPQLPLSGIAHWESMLKGLAEQDGILHEEQAYVAPGFFYMPVTAQPDPPFLKQLIRQAHTADWLLVPSLKKTDHSLRQQYETDIIVVPFMQVAYLHVDGELDACLLTAMGRKAYKEMVRLTRRTEELCHTRLYRLDELVENNQVLEAFSTLQSLNVDKYQHVRNLYALETLQALARSTEGPKYYIKMNYEKLNNVAVYGSLSYADQQQGVFSQLVQGQDRSQVPPGLNLYVSDYYQLYKVADELGFKTSCLGRSAIDIKKRMGANRVVDLDNWLIPVRTNRQKQMHAFSVRAYG</sequence>
<comment type="caution">
    <text evidence="1">The sequence shown here is derived from an EMBL/GenBank/DDBJ whole genome shotgun (WGS) entry which is preliminary data.</text>
</comment>
<organism evidence="1 2">
    <name type="scientific">Pseudomonas amygdali pv. lachrymans</name>
    <name type="common">Pseudomonas syringae pv. lachrymans</name>
    <dbReference type="NCBI Taxonomy" id="53707"/>
    <lineage>
        <taxon>Bacteria</taxon>
        <taxon>Pseudomonadati</taxon>
        <taxon>Pseudomonadota</taxon>
        <taxon>Gammaproteobacteria</taxon>
        <taxon>Pseudomonadales</taxon>
        <taxon>Pseudomonadaceae</taxon>
        <taxon>Pseudomonas</taxon>
        <taxon>Pseudomonas amygdali</taxon>
    </lineage>
</organism>
<dbReference type="PATRIC" id="fig|53707.9.peg.2159"/>
<evidence type="ECO:0000313" key="2">
    <source>
        <dbReference type="Proteomes" id="UP000050265"/>
    </source>
</evidence>
<dbReference type="Proteomes" id="UP000050265">
    <property type="component" value="Unassembled WGS sequence"/>
</dbReference>
<proteinExistence type="predicted"/>
<name>A0A0P9UPK7_PSEAV</name>
<dbReference type="EMBL" id="LJQP01000137">
    <property type="protein sequence ID" value="KPX72994.1"/>
    <property type="molecule type" value="Genomic_DNA"/>
</dbReference>